<dbReference type="PROSITE" id="PS00141">
    <property type="entry name" value="ASP_PROTEASE"/>
    <property type="match status" value="1"/>
</dbReference>
<organism evidence="3 4">
    <name type="scientific">Cordylochernes scorpioides</name>
    <dbReference type="NCBI Taxonomy" id="51811"/>
    <lineage>
        <taxon>Eukaryota</taxon>
        <taxon>Metazoa</taxon>
        <taxon>Ecdysozoa</taxon>
        <taxon>Arthropoda</taxon>
        <taxon>Chelicerata</taxon>
        <taxon>Arachnida</taxon>
        <taxon>Pseudoscorpiones</taxon>
        <taxon>Cheliferoidea</taxon>
        <taxon>Chernetidae</taxon>
        <taxon>Cordylochernes</taxon>
    </lineage>
</organism>
<protein>
    <recommendedName>
        <fullName evidence="2">Peptidase A2 domain-containing protein</fullName>
    </recommendedName>
</protein>
<gene>
    <name evidence="3" type="ORF">LAZ67_X000663</name>
</gene>
<proteinExistence type="predicted"/>
<dbReference type="PROSITE" id="PS50175">
    <property type="entry name" value="ASP_PROT_RETROV"/>
    <property type="match status" value="1"/>
</dbReference>
<evidence type="ECO:0000259" key="2">
    <source>
        <dbReference type="PROSITE" id="PS50175"/>
    </source>
</evidence>
<accession>A0ABY6LS12</accession>
<dbReference type="Gene3D" id="2.40.70.10">
    <property type="entry name" value="Acid Proteases"/>
    <property type="match status" value="1"/>
</dbReference>
<dbReference type="InterPro" id="IPR021109">
    <property type="entry name" value="Peptidase_aspartic_dom_sf"/>
</dbReference>
<reference evidence="3 4" key="1">
    <citation type="submission" date="2022-03" db="EMBL/GenBank/DDBJ databases">
        <title>A chromosomal length assembly of Cordylochernes scorpioides.</title>
        <authorList>
            <person name="Zeh D."/>
            <person name="Zeh J."/>
        </authorList>
    </citation>
    <scope>NUCLEOTIDE SEQUENCE [LARGE SCALE GENOMIC DNA]</scope>
    <source>
        <strain evidence="3">IN4F17</strain>
        <tissue evidence="3">Whole Body</tissue>
    </source>
</reference>
<dbReference type="Proteomes" id="UP001235939">
    <property type="component" value="Chromosome X"/>
</dbReference>
<dbReference type="EMBL" id="CP092886">
    <property type="protein sequence ID" value="UYV83943.1"/>
    <property type="molecule type" value="Genomic_DNA"/>
</dbReference>
<sequence length="210" mass="23977">MCPSRVPTQIEHLPAQNMLTSSVVLRVLYRGTPTNTIAVGDLLTFRLEARNSCEREIFYKFLLFLLDTGAEISVLPPRPEDRRRGPTKFTLTAANNSPIKTYGERFLNLDLGLRRDFKWRFIIADTNKAILGADFMEHFGIIPDIKGKVNIWEPLHHSPASEDLKSKTNDFVLVIDFNYQFEFFSDIFATNVIAKDPYSGRQVHLIDAKG</sequence>
<dbReference type="InterPro" id="IPR001995">
    <property type="entry name" value="Peptidase_A2_cat"/>
</dbReference>
<dbReference type="InterPro" id="IPR001969">
    <property type="entry name" value="Aspartic_peptidase_AS"/>
</dbReference>
<keyword evidence="1" id="KW-0378">Hydrolase</keyword>
<feature type="domain" description="Peptidase A2" evidence="2">
    <location>
        <begin position="62"/>
        <end position="76"/>
    </location>
</feature>
<name>A0ABY6LS12_9ARAC</name>
<evidence type="ECO:0000256" key="1">
    <source>
        <dbReference type="ARBA" id="ARBA00022801"/>
    </source>
</evidence>
<evidence type="ECO:0000313" key="4">
    <source>
        <dbReference type="Proteomes" id="UP001235939"/>
    </source>
</evidence>
<dbReference type="SUPFAM" id="SSF50630">
    <property type="entry name" value="Acid proteases"/>
    <property type="match status" value="1"/>
</dbReference>
<evidence type="ECO:0000313" key="3">
    <source>
        <dbReference type="EMBL" id="UYV83943.1"/>
    </source>
</evidence>
<keyword evidence="4" id="KW-1185">Reference proteome</keyword>